<dbReference type="InterPro" id="IPR052054">
    <property type="entry name" value="Oxidative_DNA_repair_enzyme"/>
</dbReference>
<accession>A0A517YQ67</accession>
<feature type="domain" description="HhH-GPD" evidence="4">
    <location>
        <begin position="5"/>
        <end position="129"/>
    </location>
</feature>
<dbReference type="CDD" id="cd00056">
    <property type="entry name" value="ENDO3c"/>
    <property type="match status" value="1"/>
</dbReference>
<dbReference type="PANTHER" id="PTHR10242:SF4">
    <property type="entry name" value="OS07G0657600 PROTEIN"/>
    <property type="match status" value="1"/>
</dbReference>
<dbReference type="Proteomes" id="UP000317369">
    <property type="component" value="Chromosome"/>
</dbReference>
<dbReference type="GO" id="GO:0006285">
    <property type="term" value="P:base-excision repair, AP site formation"/>
    <property type="evidence" value="ECO:0007669"/>
    <property type="project" value="TreeGrafter"/>
</dbReference>
<name>A0A517YQ67_9BACT</name>
<dbReference type="EC" id="4.2.99.18" evidence="2"/>
<reference evidence="5 6" key="1">
    <citation type="submission" date="2019-02" db="EMBL/GenBank/DDBJ databases">
        <title>Deep-cultivation of Planctomycetes and their phenomic and genomic characterization uncovers novel biology.</title>
        <authorList>
            <person name="Wiegand S."/>
            <person name="Jogler M."/>
            <person name="Boedeker C."/>
            <person name="Pinto D."/>
            <person name="Vollmers J."/>
            <person name="Rivas-Marin E."/>
            <person name="Kohn T."/>
            <person name="Peeters S.H."/>
            <person name="Heuer A."/>
            <person name="Rast P."/>
            <person name="Oberbeckmann S."/>
            <person name="Bunk B."/>
            <person name="Jeske O."/>
            <person name="Meyerdierks A."/>
            <person name="Storesund J.E."/>
            <person name="Kallscheuer N."/>
            <person name="Luecker S."/>
            <person name="Lage O.M."/>
            <person name="Pohl T."/>
            <person name="Merkel B.J."/>
            <person name="Hornburger P."/>
            <person name="Mueller R.-W."/>
            <person name="Bruemmer F."/>
            <person name="Labrenz M."/>
            <person name="Spormann A.M."/>
            <person name="Op den Camp H."/>
            <person name="Overmann J."/>
            <person name="Amann R."/>
            <person name="Jetten M.S.M."/>
            <person name="Mascher T."/>
            <person name="Medema M.H."/>
            <person name="Devos D.P."/>
            <person name="Kaster A.-K."/>
            <person name="Ovreas L."/>
            <person name="Rohde M."/>
            <person name="Galperin M.Y."/>
            <person name="Jogler C."/>
        </authorList>
    </citation>
    <scope>NUCLEOTIDE SEQUENCE [LARGE SCALE GENOMIC DNA]</scope>
    <source>
        <strain evidence="5 6">KS4</strain>
    </source>
</reference>
<organism evidence="5 6">
    <name type="scientific">Poriferisphaera corsica</name>
    <dbReference type="NCBI Taxonomy" id="2528020"/>
    <lineage>
        <taxon>Bacteria</taxon>
        <taxon>Pseudomonadati</taxon>
        <taxon>Planctomycetota</taxon>
        <taxon>Phycisphaerae</taxon>
        <taxon>Phycisphaerales</taxon>
        <taxon>Phycisphaeraceae</taxon>
        <taxon>Poriferisphaera</taxon>
    </lineage>
</organism>
<sequence length="176" mass="20409">MNNLLVQKIGRGDFPSPKQLAAVTESELKHLCKVGYRAKRIIKLARCIVNGSLNLSELDSPTLTTDQLYPKLLAIHGIGPYAASNLCQLLAHYDRIPIDSETHRHFCKHHNLKRPTTHKSINRLDKKIRKHYTPYAPYQFLAYWFDLWQDYEDHLDKPAHDWQPHELDAFTASNLN</sequence>
<comment type="similarity">
    <text evidence="1">Belongs to the type-1 OGG1 family.</text>
</comment>
<dbReference type="GO" id="GO:0140078">
    <property type="term" value="F:class I DNA-(apurinic or apyrimidinic site) endonuclease activity"/>
    <property type="evidence" value="ECO:0007669"/>
    <property type="project" value="UniProtKB-EC"/>
</dbReference>
<evidence type="ECO:0000259" key="4">
    <source>
        <dbReference type="Pfam" id="PF00730"/>
    </source>
</evidence>
<evidence type="ECO:0000313" key="5">
    <source>
        <dbReference type="EMBL" id="QDU32362.1"/>
    </source>
</evidence>
<dbReference type="KEGG" id="pcor:KS4_03940"/>
<dbReference type="Pfam" id="PF00730">
    <property type="entry name" value="HhH-GPD"/>
    <property type="match status" value="1"/>
</dbReference>
<comment type="catalytic activity">
    <reaction evidence="3">
        <text>2'-deoxyribonucleotide-(2'-deoxyribose 5'-phosphate)-2'-deoxyribonucleotide-DNA = a 3'-end 2'-deoxyribonucleotide-(2,3-dehydro-2,3-deoxyribose 5'-phosphate)-DNA + a 5'-end 5'-phospho-2'-deoxyribonucleoside-DNA + H(+)</text>
        <dbReference type="Rhea" id="RHEA:66592"/>
        <dbReference type="Rhea" id="RHEA-COMP:13180"/>
        <dbReference type="Rhea" id="RHEA-COMP:16897"/>
        <dbReference type="Rhea" id="RHEA-COMP:17067"/>
        <dbReference type="ChEBI" id="CHEBI:15378"/>
        <dbReference type="ChEBI" id="CHEBI:136412"/>
        <dbReference type="ChEBI" id="CHEBI:157695"/>
        <dbReference type="ChEBI" id="CHEBI:167181"/>
        <dbReference type="EC" id="4.2.99.18"/>
    </reaction>
</comment>
<evidence type="ECO:0000256" key="1">
    <source>
        <dbReference type="ARBA" id="ARBA00010679"/>
    </source>
</evidence>
<evidence type="ECO:0000256" key="2">
    <source>
        <dbReference type="ARBA" id="ARBA00012720"/>
    </source>
</evidence>
<dbReference type="PANTHER" id="PTHR10242">
    <property type="entry name" value="8-OXOGUANINE DNA GLYCOSYLASE"/>
    <property type="match status" value="1"/>
</dbReference>
<dbReference type="GO" id="GO:0034039">
    <property type="term" value="F:8-oxo-7,8-dihydroguanine DNA N-glycosylase activity"/>
    <property type="evidence" value="ECO:0007669"/>
    <property type="project" value="TreeGrafter"/>
</dbReference>
<keyword evidence="6" id="KW-1185">Reference proteome</keyword>
<evidence type="ECO:0000313" key="6">
    <source>
        <dbReference type="Proteomes" id="UP000317369"/>
    </source>
</evidence>
<protein>
    <recommendedName>
        <fullName evidence="2">DNA-(apurinic or apyrimidinic site) lyase</fullName>
        <ecNumber evidence="2">4.2.99.18</ecNumber>
    </recommendedName>
</protein>
<evidence type="ECO:0000256" key="3">
    <source>
        <dbReference type="ARBA" id="ARBA00044632"/>
    </source>
</evidence>
<dbReference type="InterPro" id="IPR011257">
    <property type="entry name" value="DNA_glycosylase"/>
</dbReference>
<proteinExistence type="inferred from homology"/>
<dbReference type="SUPFAM" id="SSF48150">
    <property type="entry name" value="DNA-glycosylase"/>
    <property type="match status" value="1"/>
</dbReference>
<dbReference type="InterPro" id="IPR003265">
    <property type="entry name" value="HhH-GPD_domain"/>
</dbReference>
<gene>
    <name evidence="5" type="ORF">KS4_03940</name>
</gene>
<dbReference type="Gene3D" id="1.10.340.30">
    <property type="entry name" value="Hypothetical protein, domain 2"/>
    <property type="match status" value="1"/>
</dbReference>
<dbReference type="AlphaFoldDB" id="A0A517YQ67"/>
<dbReference type="EMBL" id="CP036425">
    <property type="protein sequence ID" value="QDU32362.1"/>
    <property type="molecule type" value="Genomic_DNA"/>
</dbReference>